<proteinExistence type="predicted"/>
<name>A0ABQ2L1A3_9NOCA</name>
<organism evidence="1 2">
    <name type="scientific">Nocardia rhizosphaerihabitans</name>
    <dbReference type="NCBI Taxonomy" id="1691570"/>
    <lineage>
        <taxon>Bacteria</taxon>
        <taxon>Bacillati</taxon>
        <taxon>Actinomycetota</taxon>
        <taxon>Actinomycetes</taxon>
        <taxon>Mycobacteriales</taxon>
        <taxon>Nocardiaceae</taxon>
        <taxon>Nocardia</taxon>
    </lineage>
</organism>
<evidence type="ECO:0000313" key="1">
    <source>
        <dbReference type="EMBL" id="GGN99419.1"/>
    </source>
</evidence>
<sequence>MSLRRAPIAHAGVDRVGGAVADEHLLSAGQQELSLAVVEALNHDCDHPCQGARRDHPPPDSADIEAIVRIVELDWIGYTPGEKPAVILARLLDRIEETLGDH</sequence>
<evidence type="ECO:0000313" key="2">
    <source>
        <dbReference type="Proteomes" id="UP000658127"/>
    </source>
</evidence>
<dbReference type="Proteomes" id="UP000658127">
    <property type="component" value="Unassembled WGS sequence"/>
</dbReference>
<keyword evidence="2" id="KW-1185">Reference proteome</keyword>
<reference evidence="2" key="1">
    <citation type="journal article" date="2019" name="Int. J. Syst. Evol. Microbiol.">
        <title>The Global Catalogue of Microorganisms (GCM) 10K type strain sequencing project: providing services to taxonomists for standard genome sequencing and annotation.</title>
        <authorList>
            <consortium name="The Broad Institute Genomics Platform"/>
            <consortium name="The Broad Institute Genome Sequencing Center for Infectious Disease"/>
            <person name="Wu L."/>
            <person name="Ma J."/>
        </authorList>
    </citation>
    <scope>NUCLEOTIDE SEQUENCE [LARGE SCALE GENOMIC DNA]</scope>
    <source>
        <strain evidence="2">CGMCC 4.7329</strain>
    </source>
</reference>
<protein>
    <submittedName>
        <fullName evidence="1">Uncharacterized protein</fullName>
    </submittedName>
</protein>
<dbReference type="EMBL" id="BMNE01000013">
    <property type="protein sequence ID" value="GGN99419.1"/>
    <property type="molecule type" value="Genomic_DNA"/>
</dbReference>
<comment type="caution">
    <text evidence="1">The sequence shown here is derived from an EMBL/GenBank/DDBJ whole genome shotgun (WGS) entry which is preliminary data.</text>
</comment>
<accession>A0ABQ2L1A3</accession>
<gene>
    <name evidence="1" type="ORF">GCM10011610_67330</name>
</gene>